<feature type="compositionally biased region" description="Basic residues" evidence="1">
    <location>
        <begin position="200"/>
        <end position="213"/>
    </location>
</feature>
<gene>
    <name evidence="3" type="ORF">HNR40_004472</name>
</gene>
<evidence type="ECO:0000259" key="2">
    <source>
        <dbReference type="PROSITE" id="PS50893"/>
    </source>
</evidence>
<sequence>MTLTSAPQRASAPKRGSDRVPLVLQMSNADCGPMALREVSFTIEPGHRVAIVGSTAAGKTTLAMILLGLYEPTSGSVVYGVPDADVRLLRAQIGAVLQEPVLFSGSLRDNITMGDADVDEAALATALRVACLDDDVARMPLGLDTRVSERGGGLSGGRRQRLAIARAVARHPPATRRPPHPDRLPPARRPGRRTTPSGRRTVRLPHRRPGRRRVPGESGRAHLEQPARRPHLRRRGPRRRPGHRGDGGRHVTTGSAGRRHSSRQLRRPSLWTARR</sequence>
<dbReference type="GO" id="GO:0016887">
    <property type="term" value="F:ATP hydrolysis activity"/>
    <property type="evidence" value="ECO:0007669"/>
    <property type="project" value="InterPro"/>
</dbReference>
<dbReference type="PANTHER" id="PTHR24221:SF654">
    <property type="entry name" value="ATP-BINDING CASSETTE SUB-FAMILY B MEMBER 6"/>
    <property type="match status" value="1"/>
</dbReference>
<evidence type="ECO:0000313" key="3">
    <source>
        <dbReference type="EMBL" id="MBB5078986.1"/>
    </source>
</evidence>
<proteinExistence type="predicted"/>
<feature type="compositionally biased region" description="Basic residues" evidence="1">
    <location>
        <begin position="257"/>
        <end position="266"/>
    </location>
</feature>
<dbReference type="GO" id="GO:0005524">
    <property type="term" value="F:ATP binding"/>
    <property type="evidence" value="ECO:0007669"/>
    <property type="project" value="InterPro"/>
</dbReference>
<dbReference type="Gene3D" id="3.40.50.300">
    <property type="entry name" value="P-loop containing nucleotide triphosphate hydrolases"/>
    <property type="match status" value="1"/>
</dbReference>
<feature type="region of interest" description="Disordered" evidence="1">
    <location>
        <begin position="168"/>
        <end position="275"/>
    </location>
</feature>
<feature type="compositionally biased region" description="Basic residues" evidence="1">
    <location>
        <begin position="228"/>
        <end position="242"/>
    </location>
</feature>
<evidence type="ECO:0000256" key="1">
    <source>
        <dbReference type="SAM" id="MobiDB-lite"/>
    </source>
</evidence>
<dbReference type="InterPro" id="IPR039421">
    <property type="entry name" value="Type_1_exporter"/>
</dbReference>
<dbReference type="AlphaFoldDB" id="A0A7W8EH15"/>
<dbReference type="InterPro" id="IPR003439">
    <property type="entry name" value="ABC_transporter-like_ATP-bd"/>
</dbReference>
<dbReference type="EMBL" id="JACHIN010000006">
    <property type="protein sequence ID" value="MBB5078986.1"/>
    <property type="molecule type" value="Genomic_DNA"/>
</dbReference>
<reference evidence="3 4" key="1">
    <citation type="submission" date="2020-08" db="EMBL/GenBank/DDBJ databases">
        <title>Genomic Encyclopedia of Type Strains, Phase IV (KMG-IV): sequencing the most valuable type-strain genomes for metagenomic binning, comparative biology and taxonomic classification.</title>
        <authorList>
            <person name="Goeker M."/>
        </authorList>
    </citation>
    <scope>NUCLEOTIDE SEQUENCE [LARGE SCALE GENOMIC DNA]</scope>
    <source>
        <strain evidence="3 4">DSM 45385</strain>
    </source>
</reference>
<feature type="domain" description="ABC transporter" evidence="2">
    <location>
        <begin position="18"/>
        <end position="260"/>
    </location>
</feature>
<dbReference type="Pfam" id="PF00005">
    <property type="entry name" value="ABC_tran"/>
    <property type="match status" value="1"/>
</dbReference>
<dbReference type="InterPro" id="IPR027417">
    <property type="entry name" value="P-loop_NTPase"/>
</dbReference>
<dbReference type="PROSITE" id="PS50893">
    <property type="entry name" value="ABC_TRANSPORTER_2"/>
    <property type="match status" value="1"/>
</dbReference>
<dbReference type="SUPFAM" id="SSF52540">
    <property type="entry name" value="P-loop containing nucleoside triphosphate hydrolases"/>
    <property type="match status" value="1"/>
</dbReference>
<accession>A0A7W8EH15</accession>
<dbReference type="PANTHER" id="PTHR24221">
    <property type="entry name" value="ATP-BINDING CASSETTE SUB-FAMILY B"/>
    <property type="match status" value="1"/>
</dbReference>
<keyword evidence="4" id="KW-1185">Reference proteome</keyword>
<dbReference type="GO" id="GO:0042626">
    <property type="term" value="F:ATPase-coupled transmembrane transporter activity"/>
    <property type="evidence" value="ECO:0007669"/>
    <property type="project" value="TreeGrafter"/>
</dbReference>
<comment type="caution">
    <text evidence="3">The sequence shown here is derived from an EMBL/GenBank/DDBJ whole genome shotgun (WGS) entry which is preliminary data.</text>
</comment>
<name>A0A7W8EH15_9ACTN</name>
<evidence type="ECO:0000313" key="4">
    <source>
        <dbReference type="Proteomes" id="UP000568380"/>
    </source>
</evidence>
<dbReference type="Proteomes" id="UP000568380">
    <property type="component" value="Unassembled WGS sequence"/>
</dbReference>
<dbReference type="RefSeq" id="WP_184964279.1">
    <property type="nucleotide sequence ID" value="NZ_JACHIN010000006.1"/>
</dbReference>
<organism evidence="3 4">
    <name type="scientific">Nonomuraea endophytica</name>
    <dbReference type="NCBI Taxonomy" id="714136"/>
    <lineage>
        <taxon>Bacteria</taxon>
        <taxon>Bacillati</taxon>
        <taxon>Actinomycetota</taxon>
        <taxon>Actinomycetes</taxon>
        <taxon>Streptosporangiales</taxon>
        <taxon>Streptosporangiaceae</taxon>
        <taxon>Nonomuraea</taxon>
    </lineage>
</organism>
<protein>
    <submittedName>
        <fullName evidence="3">ABC-type uncharacterized transport system YnjBCD ATPase subunit</fullName>
    </submittedName>
</protein>